<dbReference type="Proteomes" id="UP000307657">
    <property type="component" value="Unassembled WGS sequence"/>
</dbReference>
<organism evidence="2 3">
    <name type="scientific">Pontimicrobium aquaticum</name>
    <dbReference type="NCBI Taxonomy" id="2565367"/>
    <lineage>
        <taxon>Bacteria</taxon>
        <taxon>Pseudomonadati</taxon>
        <taxon>Bacteroidota</taxon>
        <taxon>Flavobacteriia</taxon>
        <taxon>Flavobacteriales</taxon>
        <taxon>Flavobacteriaceae</taxon>
        <taxon>Pontimicrobium</taxon>
    </lineage>
</organism>
<feature type="signal peptide" evidence="1">
    <location>
        <begin position="1"/>
        <end position="21"/>
    </location>
</feature>
<keyword evidence="3" id="KW-1185">Reference proteome</keyword>
<reference evidence="2 3" key="1">
    <citation type="submission" date="2019-04" db="EMBL/GenBank/DDBJ databases">
        <title>Lacinutrix sp. nov., isolated from marine water.</title>
        <authorList>
            <person name="Kim W."/>
        </authorList>
    </citation>
    <scope>NUCLEOTIDE SEQUENCE [LARGE SCALE GENOMIC DNA]</scope>
    <source>
        <strain evidence="2 3">CAU 1491</strain>
    </source>
</reference>
<comment type="caution">
    <text evidence="2">The sequence shown here is derived from an EMBL/GenBank/DDBJ whole genome shotgun (WGS) entry which is preliminary data.</text>
</comment>
<evidence type="ECO:0008006" key="4">
    <source>
        <dbReference type="Google" id="ProtNLM"/>
    </source>
</evidence>
<dbReference type="SUPFAM" id="SSF48452">
    <property type="entry name" value="TPR-like"/>
    <property type="match status" value="1"/>
</dbReference>
<dbReference type="InterPro" id="IPR029058">
    <property type="entry name" value="AB_hydrolase_fold"/>
</dbReference>
<dbReference type="Gene3D" id="3.40.50.1820">
    <property type="entry name" value="alpha/beta hydrolase"/>
    <property type="match status" value="1"/>
</dbReference>
<dbReference type="AlphaFoldDB" id="A0A4U0EVJ3"/>
<evidence type="ECO:0000256" key="1">
    <source>
        <dbReference type="SAM" id="SignalP"/>
    </source>
</evidence>
<dbReference type="InterPro" id="IPR050583">
    <property type="entry name" value="Mycobacterial_A85_antigen"/>
</dbReference>
<dbReference type="EMBL" id="SUPL01000004">
    <property type="protein sequence ID" value="TJY35931.1"/>
    <property type="molecule type" value="Genomic_DNA"/>
</dbReference>
<dbReference type="RefSeq" id="WP_136843117.1">
    <property type="nucleotide sequence ID" value="NZ_SUPL01000004.1"/>
</dbReference>
<dbReference type="Pfam" id="PF00756">
    <property type="entry name" value="Esterase"/>
    <property type="match status" value="1"/>
</dbReference>
<dbReference type="SUPFAM" id="SSF53474">
    <property type="entry name" value="alpha/beta-Hydrolases"/>
    <property type="match status" value="1"/>
</dbReference>
<feature type="chain" id="PRO_5020525057" description="Esterase" evidence="1">
    <location>
        <begin position="22"/>
        <end position="391"/>
    </location>
</feature>
<evidence type="ECO:0000313" key="3">
    <source>
        <dbReference type="Proteomes" id="UP000307657"/>
    </source>
</evidence>
<keyword evidence="1" id="KW-0732">Signal</keyword>
<dbReference type="PANTHER" id="PTHR48098">
    <property type="entry name" value="ENTEROCHELIN ESTERASE-RELATED"/>
    <property type="match status" value="1"/>
</dbReference>
<evidence type="ECO:0000313" key="2">
    <source>
        <dbReference type="EMBL" id="TJY35931.1"/>
    </source>
</evidence>
<dbReference type="InterPro" id="IPR000801">
    <property type="entry name" value="Esterase-like"/>
</dbReference>
<protein>
    <recommendedName>
        <fullName evidence="4">Esterase</fullName>
    </recommendedName>
</protein>
<proteinExistence type="predicted"/>
<accession>A0A4U0EVJ3</accession>
<dbReference type="PANTHER" id="PTHR48098:SF6">
    <property type="entry name" value="FERRI-BACILLIBACTIN ESTERASE BESA"/>
    <property type="match status" value="1"/>
</dbReference>
<dbReference type="OrthoDB" id="176168at2"/>
<sequence>MKNIKLYWILIYYLLTGNSMAQVADTDYVIGKQLFIKSAVLNEDRQLLISLPKNYDNSVHDYPVIYVLDAEFLFDVTQSIVKIRAERNYMPRSIIVGIVNNTGKRNDMSLIIKNKDGREFFGGYGGKSKEHVKFLKDEVFPFIESNYRANSHRTIIGMSPTFGPVLEAFWNDPKLFKGYIILASELAQYTKNGKSIEEQILASVLSGNHSGNALYVGKASRDLLNRPPEEAEAYITLNTALKKLNLKDFKYNIEVLEEEDHYGMAVSGIQHGLETIYPKDVWNIPYKEFRNAKNPAKTLKQFYDELSKRYEFNVIPNEDAFYFVGNLSGISRRLKSNKRYKELVEFLELSVNYYPNSATLHKRLSEAYKSINEFEKAELSEKKYIQLLEYR</sequence>
<name>A0A4U0EVJ3_9FLAO</name>
<dbReference type="InterPro" id="IPR011990">
    <property type="entry name" value="TPR-like_helical_dom_sf"/>
</dbReference>
<gene>
    <name evidence="2" type="ORF">E5167_08685</name>
</gene>